<protein>
    <submittedName>
        <fullName evidence="7">Protein kinase domain-containing protein</fullName>
    </submittedName>
</protein>
<keyword evidence="6" id="KW-1185">Reference proteome</keyword>
<dbReference type="PANTHER" id="PTHR45948">
    <property type="entry name" value="DUAL SPECIFICITY PROTEIN PHOSPHATASE DDB_G0269404-RELATED"/>
    <property type="match status" value="1"/>
</dbReference>
<name>A0A0M3HIM2_ASCLU</name>
<dbReference type="GO" id="GO:0004725">
    <property type="term" value="F:protein tyrosine phosphatase activity"/>
    <property type="evidence" value="ECO:0007669"/>
    <property type="project" value="TreeGrafter"/>
</dbReference>
<dbReference type="Gene3D" id="3.90.190.10">
    <property type="entry name" value="Protein tyrosine phosphatase superfamily"/>
    <property type="match status" value="1"/>
</dbReference>
<dbReference type="SUPFAM" id="SSF52799">
    <property type="entry name" value="(Phosphotyrosine protein) phosphatases II"/>
    <property type="match status" value="1"/>
</dbReference>
<proteinExistence type="inferred from homology"/>
<dbReference type="GO" id="GO:0004722">
    <property type="term" value="F:protein serine/threonine phosphatase activity"/>
    <property type="evidence" value="ECO:0007669"/>
    <property type="project" value="UniProtKB-EC"/>
</dbReference>
<evidence type="ECO:0000313" key="6">
    <source>
        <dbReference type="Proteomes" id="UP000036681"/>
    </source>
</evidence>
<dbReference type="GO" id="GO:0007165">
    <property type="term" value="P:signal transduction"/>
    <property type="evidence" value="ECO:0007669"/>
    <property type="project" value="TreeGrafter"/>
</dbReference>
<dbReference type="AlphaFoldDB" id="A0A0M3HIM2"/>
<evidence type="ECO:0000256" key="2">
    <source>
        <dbReference type="ARBA" id="ARBA00022801"/>
    </source>
</evidence>
<keyword evidence="3" id="KW-0904">Protein phosphatase</keyword>
<organism evidence="6 7">
    <name type="scientific">Ascaris lumbricoides</name>
    <name type="common">Giant roundworm</name>
    <dbReference type="NCBI Taxonomy" id="6252"/>
    <lineage>
        <taxon>Eukaryota</taxon>
        <taxon>Metazoa</taxon>
        <taxon>Ecdysozoa</taxon>
        <taxon>Nematoda</taxon>
        <taxon>Chromadorea</taxon>
        <taxon>Rhabditida</taxon>
        <taxon>Spirurina</taxon>
        <taxon>Ascaridomorpha</taxon>
        <taxon>Ascaridoidea</taxon>
        <taxon>Ascarididae</taxon>
        <taxon>Ascaris</taxon>
    </lineage>
</organism>
<evidence type="ECO:0000313" key="7">
    <source>
        <dbReference type="WBParaSite" id="ALUE_0000136701-mRNA-1"/>
    </source>
</evidence>
<sequence>LKPSEVASSTRIAAFVRGKSKTDDNDERERKRLEKVGQVLKEWRRRRCYGMTEVLPRLFVGSMGDATDVEQLLANKITDVVSVHTLSRSTAAVDSLNVMHLRVSDQPEVNIADHFYDAISFIHAARINNRTFHSCFLDTC</sequence>
<comment type="catalytic activity">
    <reaction evidence="4">
        <text>O-phospho-L-seryl-[protein] + H2O = L-seryl-[protein] + phosphate</text>
        <dbReference type="Rhea" id="RHEA:20629"/>
        <dbReference type="Rhea" id="RHEA-COMP:9863"/>
        <dbReference type="Rhea" id="RHEA-COMP:11604"/>
        <dbReference type="ChEBI" id="CHEBI:15377"/>
        <dbReference type="ChEBI" id="CHEBI:29999"/>
        <dbReference type="ChEBI" id="CHEBI:43474"/>
        <dbReference type="ChEBI" id="CHEBI:83421"/>
        <dbReference type="EC" id="3.1.3.16"/>
    </reaction>
</comment>
<dbReference type="Proteomes" id="UP000036681">
    <property type="component" value="Unplaced"/>
</dbReference>
<reference evidence="7" key="1">
    <citation type="submission" date="2017-02" db="UniProtKB">
        <authorList>
            <consortium name="WormBaseParasite"/>
        </authorList>
    </citation>
    <scope>IDENTIFICATION</scope>
</reference>
<dbReference type="InterPro" id="IPR029021">
    <property type="entry name" value="Prot-tyrosine_phosphatase-like"/>
</dbReference>
<dbReference type="WBParaSite" id="ALUE_0000136701-mRNA-1">
    <property type="protein sequence ID" value="ALUE_0000136701-mRNA-1"/>
    <property type="gene ID" value="ALUE_0000136701"/>
</dbReference>
<comment type="catalytic activity">
    <reaction evidence="5">
        <text>O-phospho-L-threonyl-[protein] + H2O = L-threonyl-[protein] + phosphate</text>
        <dbReference type="Rhea" id="RHEA:47004"/>
        <dbReference type="Rhea" id="RHEA-COMP:11060"/>
        <dbReference type="Rhea" id="RHEA-COMP:11605"/>
        <dbReference type="ChEBI" id="CHEBI:15377"/>
        <dbReference type="ChEBI" id="CHEBI:30013"/>
        <dbReference type="ChEBI" id="CHEBI:43474"/>
        <dbReference type="ChEBI" id="CHEBI:61977"/>
        <dbReference type="EC" id="3.1.3.16"/>
    </reaction>
</comment>
<comment type="similarity">
    <text evidence="1">Belongs to the protein-tyrosine phosphatase family. Non-receptor class dual specificity subfamily.</text>
</comment>
<dbReference type="GO" id="GO:0005829">
    <property type="term" value="C:cytosol"/>
    <property type="evidence" value="ECO:0007669"/>
    <property type="project" value="TreeGrafter"/>
</dbReference>
<accession>A0A0M3HIM2</accession>
<evidence type="ECO:0000256" key="1">
    <source>
        <dbReference type="ARBA" id="ARBA00008601"/>
    </source>
</evidence>
<evidence type="ECO:0000256" key="5">
    <source>
        <dbReference type="ARBA" id="ARBA00048336"/>
    </source>
</evidence>
<dbReference type="PANTHER" id="PTHR45948:SF2">
    <property type="entry name" value="DUAL SPECIFICITY PROTEIN PHOSPHATASE"/>
    <property type="match status" value="1"/>
</dbReference>
<keyword evidence="2" id="KW-0378">Hydrolase</keyword>
<evidence type="ECO:0000256" key="4">
    <source>
        <dbReference type="ARBA" id="ARBA00047761"/>
    </source>
</evidence>
<evidence type="ECO:0000256" key="3">
    <source>
        <dbReference type="ARBA" id="ARBA00022912"/>
    </source>
</evidence>